<keyword evidence="1" id="KW-0805">Transcription regulation</keyword>
<dbReference type="Proteomes" id="UP000025061">
    <property type="component" value="Unassembled WGS sequence"/>
</dbReference>
<dbReference type="InterPro" id="IPR001647">
    <property type="entry name" value="HTH_TetR"/>
</dbReference>
<dbReference type="Pfam" id="PF00440">
    <property type="entry name" value="TetR_N"/>
    <property type="match status" value="1"/>
</dbReference>
<evidence type="ECO:0000256" key="2">
    <source>
        <dbReference type="ARBA" id="ARBA00023125"/>
    </source>
</evidence>
<dbReference type="RefSeq" id="WP_011647203.1">
    <property type="nucleotide sequence ID" value="NZ_ARYI01000012.1"/>
</dbReference>
<keyword evidence="3" id="KW-0804">Transcription</keyword>
<keyword evidence="7" id="KW-1185">Reference proteome</keyword>
<dbReference type="OrthoDB" id="9811084at2"/>
<dbReference type="PATRIC" id="fig|1280951.3.peg.2674"/>
<keyword evidence="2 4" id="KW-0238">DNA-binding</keyword>
<accession>A0A059FIS4</accession>
<dbReference type="PANTHER" id="PTHR30055:SF234">
    <property type="entry name" value="HTH-TYPE TRANSCRIPTIONAL REGULATOR BETI"/>
    <property type="match status" value="1"/>
</dbReference>
<name>A0A059FIS4_9PROT</name>
<dbReference type="PROSITE" id="PS50977">
    <property type="entry name" value="HTH_TETR_2"/>
    <property type="match status" value="1"/>
</dbReference>
<sequence length="232" mass="25241">MSQKEPASRAPRIRLSQAERRHSIAVAAAKIFAERGFHATGSRDLARACGISEALMFRHFPSKDELWFAALEACRQSAVADSLRSVGSQPPSTSALVAVTTDLADSFVRNQSGERKENSDTMRRMLLRSMAEDGRFARMVLSDLGARLNGYITDCLRVAAEVGDLEPSGEGAGDVGAKLYRLLFFAVGAQALPDEPAMDMGPSEDALVRDIVRFQLRGLGVRNAAIDRELDQ</sequence>
<dbReference type="AlphaFoldDB" id="A0A059FIS4"/>
<dbReference type="PRINTS" id="PR00455">
    <property type="entry name" value="HTHTETR"/>
</dbReference>
<dbReference type="Gene3D" id="1.10.357.10">
    <property type="entry name" value="Tetracycline Repressor, domain 2"/>
    <property type="match status" value="1"/>
</dbReference>
<evidence type="ECO:0000256" key="1">
    <source>
        <dbReference type="ARBA" id="ARBA00023015"/>
    </source>
</evidence>
<protein>
    <submittedName>
        <fullName evidence="6">TetR family transcriptional regulator</fullName>
    </submittedName>
</protein>
<evidence type="ECO:0000259" key="5">
    <source>
        <dbReference type="PROSITE" id="PS50977"/>
    </source>
</evidence>
<dbReference type="EMBL" id="ARYI01000012">
    <property type="protein sequence ID" value="KCZ90512.1"/>
    <property type="molecule type" value="Genomic_DNA"/>
</dbReference>
<evidence type="ECO:0000313" key="6">
    <source>
        <dbReference type="EMBL" id="KCZ90512.1"/>
    </source>
</evidence>
<feature type="domain" description="HTH tetR-type" evidence="5">
    <location>
        <begin position="18"/>
        <end position="78"/>
    </location>
</feature>
<dbReference type="GO" id="GO:0003700">
    <property type="term" value="F:DNA-binding transcription factor activity"/>
    <property type="evidence" value="ECO:0007669"/>
    <property type="project" value="TreeGrafter"/>
</dbReference>
<feature type="DNA-binding region" description="H-T-H motif" evidence="4">
    <location>
        <begin position="41"/>
        <end position="60"/>
    </location>
</feature>
<dbReference type="GO" id="GO:0000976">
    <property type="term" value="F:transcription cis-regulatory region binding"/>
    <property type="evidence" value="ECO:0007669"/>
    <property type="project" value="TreeGrafter"/>
</dbReference>
<proteinExistence type="predicted"/>
<comment type="caution">
    <text evidence="6">The sequence shown here is derived from an EMBL/GenBank/DDBJ whole genome shotgun (WGS) entry which is preliminary data.</text>
</comment>
<organism evidence="6 7">
    <name type="scientific">Hyphomonas hirschiana VP5</name>
    <dbReference type="NCBI Taxonomy" id="1280951"/>
    <lineage>
        <taxon>Bacteria</taxon>
        <taxon>Pseudomonadati</taxon>
        <taxon>Pseudomonadota</taxon>
        <taxon>Alphaproteobacteria</taxon>
        <taxon>Hyphomonadales</taxon>
        <taxon>Hyphomonadaceae</taxon>
        <taxon>Hyphomonas</taxon>
    </lineage>
</organism>
<dbReference type="InterPro" id="IPR050109">
    <property type="entry name" value="HTH-type_TetR-like_transc_reg"/>
</dbReference>
<evidence type="ECO:0000256" key="4">
    <source>
        <dbReference type="PROSITE-ProRule" id="PRU00335"/>
    </source>
</evidence>
<evidence type="ECO:0000256" key="3">
    <source>
        <dbReference type="ARBA" id="ARBA00023163"/>
    </source>
</evidence>
<dbReference type="PANTHER" id="PTHR30055">
    <property type="entry name" value="HTH-TYPE TRANSCRIPTIONAL REGULATOR RUTR"/>
    <property type="match status" value="1"/>
</dbReference>
<dbReference type="InterPro" id="IPR009057">
    <property type="entry name" value="Homeodomain-like_sf"/>
</dbReference>
<evidence type="ECO:0000313" key="7">
    <source>
        <dbReference type="Proteomes" id="UP000025061"/>
    </source>
</evidence>
<reference evidence="6 7" key="1">
    <citation type="submission" date="2013-04" db="EMBL/GenBank/DDBJ databases">
        <title>Hyphomonas hirschiana VP5 Genome Sequencing.</title>
        <authorList>
            <person name="Lai Q."/>
            <person name="Shao Z."/>
        </authorList>
    </citation>
    <scope>NUCLEOTIDE SEQUENCE [LARGE SCALE GENOMIC DNA]</scope>
    <source>
        <strain evidence="6 7">VP5</strain>
    </source>
</reference>
<gene>
    <name evidence="6" type="ORF">HHI_13275</name>
</gene>
<dbReference type="SUPFAM" id="SSF46689">
    <property type="entry name" value="Homeodomain-like"/>
    <property type="match status" value="1"/>
</dbReference>